<dbReference type="GO" id="GO:0008713">
    <property type="term" value="F:ADP-heptose-lipopolysaccharide heptosyltransferase activity"/>
    <property type="evidence" value="ECO:0007669"/>
    <property type="project" value="TreeGrafter"/>
</dbReference>
<protein>
    <submittedName>
        <fullName evidence="3">Uncharacterized protein</fullName>
    </submittedName>
</protein>
<dbReference type="EMBL" id="AKGD01000002">
    <property type="protein sequence ID" value="EIT69121.1"/>
    <property type="molecule type" value="Genomic_DNA"/>
</dbReference>
<organism evidence="3 4">
    <name type="scientific">Hydrocarboniphaga effusa AP103</name>
    <dbReference type="NCBI Taxonomy" id="1172194"/>
    <lineage>
        <taxon>Bacteria</taxon>
        <taxon>Pseudomonadati</taxon>
        <taxon>Pseudomonadota</taxon>
        <taxon>Gammaproteobacteria</taxon>
        <taxon>Nevskiales</taxon>
        <taxon>Nevskiaceae</taxon>
        <taxon>Hydrocarboniphaga</taxon>
    </lineage>
</organism>
<dbReference type="GO" id="GO:0005829">
    <property type="term" value="C:cytosol"/>
    <property type="evidence" value="ECO:0007669"/>
    <property type="project" value="TreeGrafter"/>
</dbReference>
<evidence type="ECO:0000313" key="4">
    <source>
        <dbReference type="Proteomes" id="UP000003704"/>
    </source>
</evidence>
<dbReference type="InterPro" id="IPR002201">
    <property type="entry name" value="Glyco_trans_9"/>
</dbReference>
<keyword evidence="1" id="KW-0328">Glycosyltransferase</keyword>
<dbReference type="PANTHER" id="PTHR30160:SF1">
    <property type="entry name" value="LIPOPOLYSACCHARIDE 1,2-N-ACETYLGLUCOSAMINETRANSFERASE-RELATED"/>
    <property type="match status" value="1"/>
</dbReference>
<keyword evidence="2" id="KW-0808">Transferase</keyword>
<dbReference type="CDD" id="cd03789">
    <property type="entry name" value="GT9_LPS_heptosyltransferase"/>
    <property type="match status" value="1"/>
</dbReference>
<dbReference type="AlphaFoldDB" id="I8HZR5"/>
<accession>I8HZR5</accession>
<proteinExistence type="predicted"/>
<dbReference type="PATRIC" id="fig|1172194.4.peg.2613"/>
<dbReference type="GO" id="GO:0009244">
    <property type="term" value="P:lipopolysaccharide core region biosynthetic process"/>
    <property type="evidence" value="ECO:0007669"/>
    <property type="project" value="TreeGrafter"/>
</dbReference>
<evidence type="ECO:0000256" key="1">
    <source>
        <dbReference type="ARBA" id="ARBA00022676"/>
    </source>
</evidence>
<keyword evidence="4" id="KW-1185">Reference proteome</keyword>
<evidence type="ECO:0000313" key="3">
    <source>
        <dbReference type="EMBL" id="EIT69121.1"/>
    </source>
</evidence>
<dbReference type="SUPFAM" id="SSF53756">
    <property type="entry name" value="UDP-Glycosyltransferase/glycogen phosphorylase"/>
    <property type="match status" value="1"/>
</dbReference>
<name>I8HZR5_9GAMM</name>
<dbReference type="InterPro" id="IPR051199">
    <property type="entry name" value="LPS_LOS_Heptosyltrfase"/>
</dbReference>
<gene>
    <name evidence="3" type="ORF">WQQ_27030</name>
</gene>
<reference evidence="3 4" key="1">
    <citation type="journal article" date="2012" name="J. Bacteriol.">
        <title>Genome Sequence of n-Alkane-Degrading Hydrocarboniphaga effusa Strain AP103T (ATCC BAA-332T).</title>
        <authorList>
            <person name="Chang H.K."/>
            <person name="Zylstra G.J."/>
            <person name="Chae J.C."/>
        </authorList>
    </citation>
    <scope>NUCLEOTIDE SEQUENCE [LARGE SCALE GENOMIC DNA]</scope>
    <source>
        <strain evidence="3 4">AP103</strain>
    </source>
</reference>
<dbReference type="RefSeq" id="WP_007185644.1">
    <property type="nucleotide sequence ID" value="NZ_AKGD01000002.1"/>
</dbReference>
<comment type="caution">
    <text evidence="3">The sequence shown here is derived from an EMBL/GenBank/DDBJ whole genome shotgun (WGS) entry which is preliminary data.</text>
</comment>
<dbReference type="STRING" id="1172194.WQQ_27030"/>
<evidence type="ECO:0000256" key="2">
    <source>
        <dbReference type="ARBA" id="ARBA00022679"/>
    </source>
</evidence>
<sequence>MALAQTLSCRGSQPRILIVRLSALGDLVFATSLLAGLRARWPQAHIGWLAQAGFASILSGDPRIDDVIAVPAEIYRSPRAWLGLRRELAPRRFDWVIDAQGLAKSRLLAALAPGATRIGFASKEPLGFVLEHVLPKGGDIRDIASEYRFLAEAITGEPAPPPTLIVRDEAAQRAREALAGHGLQAGFIALCPFTTRPQKHWMEDYWPELASLLFEAGHRCAILGGPADVEAAQRIVDASPVPVVNLAGRTRLADLPAWIAQAGLVIGVDTGLTHIGTAVRRPTLALFGSTCPYLQGAESPLEVIYDALPCAPCKRHPTCNGRFDCLRGITPLRVAAAARELLSRA</sequence>
<dbReference type="PANTHER" id="PTHR30160">
    <property type="entry name" value="TETRAACYLDISACCHARIDE 4'-KINASE-RELATED"/>
    <property type="match status" value="1"/>
</dbReference>
<dbReference type="Pfam" id="PF01075">
    <property type="entry name" value="Glyco_transf_9"/>
    <property type="match status" value="1"/>
</dbReference>
<dbReference type="Proteomes" id="UP000003704">
    <property type="component" value="Unassembled WGS sequence"/>
</dbReference>
<dbReference type="Gene3D" id="3.40.50.2000">
    <property type="entry name" value="Glycogen Phosphorylase B"/>
    <property type="match status" value="2"/>
</dbReference>